<dbReference type="InterPro" id="IPR052095">
    <property type="entry name" value="UNC-13_domain"/>
</dbReference>
<comment type="similarity">
    <text evidence="1">Belongs to the unc-13 family.</text>
</comment>
<dbReference type="Proteomes" id="UP000001070">
    <property type="component" value="Unassembled WGS sequence"/>
</dbReference>
<dbReference type="EMBL" id="CH916378">
    <property type="protein sequence ID" value="EDV98565.1"/>
    <property type="molecule type" value="Genomic_DNA"/>
</dbReference>
<evidence type="ECO:0000313" key="4">
    <source>
        <dbReference type="EMBL" id="EDV98565.1"/>
    </source>
</evidence>
<keyword evidence="5" id="KW-1185">Reference proteome</keyword>
<dbReference type="Gene3D" id="2.60.40.150">
    <property type="entry name" value="C2 domain"/>
    <property type="match status" value="1"/>
</dbReference>
<dbReference type="STRING" id="7222.B4JYV0"/>
<dbReference type="GO" id="GO:0099503">
    <property type="term" value="C:secretory vesicle"/>
    <property type="evidence" value="ECO:0007669"/>
    <property type="project" value="TreeGrafter"/>
</dbReference>
<dbReference type="PANTHER" id="PTHR45999">
    <property type="entry name" value="UNC-13-4A, ISOFORM B"/>
    <property type="match status" value="1"/>
</dbReference>
<dbReference type="GO" id="GO:0006887">
    <property type="term" value="P:exocytosis"/>
    <property type="evidence" value="ECO:0007669"/>
    <property type="project" value="UniProtKB-KW"/>
</dbReference>
<keyword evidence="2" id="KW-0268">Exocytosis</keyword>
<reference evidence="4 5" key="1">
    <citation type="journal article" date="2007" name="Nature">
        <title>Evolution of genes and genomes on the Drosophila phylogeny.</title>
        <authorList>
            <consortium name="Drosophila 12 Genomes Consortium"/>
            <person name="Clark A.G."/>
            <person name="Eisen M.B."/>
            <person name="Smith D.R."/>
            <person name="Bergman C.M."/>
            <person name="Oliver B."/>
            <person name="Markow T.A."/>
            <person name="Kaufman T.C."/>
            <person name="Kellis M."/>
            <person name="Gelbart W."/>
            <person name="Iyer V.N."/>
            <person name="Pollard D.A."/>
            <person name="Sackton T.B."/>
            <person name="Larracuente A.M."/>
            <person name="Singh N.D."/>
            <person name="Abad J.P."/>
            <person name="Abt D.N."/>
            <person name="Adryan B."/>
            <person name="Aguade M."/>
            <person name="Akashi H."/>
            <person name="Anderson W.W."/>
            <person name="Aquadro C.F."/>
            <person name="Ardell D.H."/>
            <person name="Arguello R."/>
            <person name="Artieri C.G."/>
            <person name="Barbash D.A."/>
            <person name="Barker D."/>
            <person name="Barsanti P."/>
            <person name="Batterham P."/>
            <person name="Batzoglou S."/>
            <person name="Begun D."/>
            <person name="Bhutkar A."/>
            <person name="Blanco E."/>
            <person name="Bosak S.A."/>
            <person name="Bradley R.K."/>
            <person name="Brand A.D."/>
            <person name="Brent M.R."/>
            <person name="Brooks A.N."/>
            <person name="Brown R.H."/>
            <person name="Butlin R.K."/>
            <person name="Caggese C."/>
            <person name="Calvi B.R."/>
            <person name="Bernardo de Carvalho A."/>
            <person name="Caspi A."/>
            <person name="Castrezana S."/>
            <person name="Celniker S.E."/>
            <person name="Chang J.L."/>
            <person name="Chapple C."/>
            <person name="Chatterji S."/>
            <person name="Chinwalla A."/>
            <person name="Civetta A."/>
            <person name="Clifton S.W."/>
            <person name="Comeron J.M."/>
            <person name="Costello J.C."/>
            <person name="Coyne J.A."/>
            <person name="Daub J."/>
            <person name="David R.G."/>
            <person name="Delcher A.L."/>
            <person name="Delehaunty K."/>
            <person name="Do C.B."/>
            <person name="Ebling H."/>
            <person name="Edwards K."/>
            <person name="Eickbush T."/>
            <person name="Evans J.D."/>
            <person name="Filipski A."/>
            <person name="Findeiss S."/>
            <person name="Freyhult E."/>
            <person name="Fulton L."/>
            <person name="Fulton R."/>
            <person name="Garcia A.C."/>
            <person name="Gardiner A."/>
            <person name="Garfield D.A."/>
            <person name="Garvin B.E."/>
            <person name="Gibson G."/>
            <person name="Gilbert D."/>
            <person name="Gnerre S."/>
            <person name="Godfrey J."/>
            <person name="Good R."/>
            <person name="Gotea V."/>
            <person name="Gravely B."/>
            <person name="Greenberg A.J."/>
            <person name="Griffiths-Jones S."/>
            <person name="Gross S."/>
            <person name="Guigo R."/>
            <person name="Gustafson E.A."/>
            <person name="Haerty W."/>
            <person name="Hahn M.W."/>
            <person name="Halligan D.L."/>
            <person name="Halpern A.L."/>
            <person name="Halter G.M."/>
            <person name="Han M.V."/>
            <person name="Heger A."/>
            <person name="Hillier L."/>
            <person name="Hinrichs A.S."/>
            <person name="Holmes I."/>
            <person name="Hoskins R.A."/>
            <person name="Hubisz M.J."/>
            <person name="Hultmark D."/>
            <person name="Huntley M.A."/>
            <person name="Jaffe D.B."/>
            <person name="Jagadeeshan S."/>
            <person name="Jeck W.R."/>
            <person name="Johnson J."/>
            <person name="Jones C.D."/>
            <person name="Jordan W.C."/>
            <person name="Karpen G.H."/>
            <person name="Kataoka E."/>
            <person name="Keightley P.D."/>
            <person name="Kheradpour P."/>
            <person name="Kirkness E.F."/>
            <person name="Koerich L.B."/>
            <person name="Kristiansen K."/>
            <person name="Kudrna D."/>
            <person name="Kulathinal R.J."/>
            <person name="Kumar S."/>
            <person name="Kwok R."/>
            <person name="Lander E."/>
            <person name="Langley C.H."/>
            <person name="Lapoint R."/>
            <person name="Lazzaro B.P."/>
            <person name="Lee S.J."/>
            <person name="Levesque L."/>
            <person name="Li R."/>
            <person name="Lin C.F."/>
            <person name="Lin M.F."/>
            <person name="Lindblad-Toh K."/>
            <person name="Llopart A."/>
            <person name="Long M."/>
            <person name="Low L."/>
            <person name="Lozovsky E."/>
            <person name="Lu J."/>
            <person name="Luo M."/>
            <person name="Machado C.A."/>
            <person name="Makalowski W."/>
            <person name="Marzo M."/>
            <person name="Matsuda M."/>
            <person name="Matzkin L."/>
            <person name="McAllister B."/>
            <person name="McBride C.S."/>
            <person name="McKernan B."/>
            <person name="McKernan K."/>
            <person name="Mendez-Lago M."/>
            <person name="Minx P."/>
            <person name="Mollenhauer M.U."/>
            <person name="Montooth K."/>
            <person name="Mount S.M."/>
            <person name="Mu X."/>
            <person name="Myers E."/>
            <person name="Negre B."/>
            <person name="Newfeld S."/>
            <person name="Nielsen R."/>
            <person name="Noor M.A."/>
            <person name="O'Grady P."/>
            <person name="Pachter L."/>
            <person name="Papaceit M."/>
            <person name="Parisi M.J."/>
            <person name="Parisi M."/>
            <person name="Parts L."/>
            <person name="Pedersen J.S."/>
            <person name="Pesole G."/>
            <person name="Phillippy A.M."/>
            <person name="Ponting C.P."/>
            <person name="Pop M."/>
            <person name="Porcelli D."/>
            <person name="Powell J.R."/>
            <person name="Prohaska S."/>
            <person name="Pruitt K."/>
            <person name="Puig M."/>
            <person name="Quesneville H."/>
            <person name="Ram K.R."/>
            <person name="Rand D."/>
            <person name="Rasmussen M.D."/>
            <person name="Reed L.K."/>
            <person name="Reenan R."/>
            <person name="Reily A."/>
            <person name="Remington K.A."/>
            <person name="Rieger T.T."/>
            <person name="Ritchie M.G."/>
            <person name="Robin C."/>
            <person name="Rogers Y.H."/>
            <person name="Rohde C."/>
            <person name="Rozas J."/>
            <person name="Rubenfield M.J."/>
            <person name="Ruiz A."/>
            <person name="Russo S."/>
            <person name="Salzberg S.L."/>
            <person name="Sanchez-Gracia A."/>
            <person name="Saranga D.J."/>
            <person name="Sato H."/>
            <person name="Schaeffer S.W."/>
            <person name="Schatz M.C."/>
            <person name="Schlenke T."/>
            <person name="Schwartz R."/>
            <person name="Segarra C."/>
            <person name="Singh R.S."/>
            <person name="Sirot L."/>
            <person name="Sirota M."/>
            <person name="Sisneros N.B."/>
            <person name="Smith C.D."/>
            <person name="Smith T.F."/>
            <person name="Spieth J."/>
            <person name="Stage D.E."/>
            <person name="Stark A."/>
            <person name="Stephan W."/>
            <person name="Strausberg R.L."/>
            <person name="Strempel S."/>
            <person name="Sturgill D."/>
            <person name="Sutton G."/>
            <person name="Sutton G.G."/>
            <person name="Tao W."/>
            <person name="Teichmann S."/>
            <person name="Tobari Y.N."/>
            <person name="Tomimura Y."/>
            <person name="Tsolas J.M."/>
            <person name="Valente V.L."/>
            <person name="Venter E."/>
            <person name="Venter J.C."/>
            <person name="Vicario S."/>
            <person name="Vieira F.G."/>
            <person name="Vilella A.J."/>
            <person name="Villasante A."/>
            <person name="Walenz B."/>
            <person name="Wang J."/>
            <person name="Wasserman M."/>
            <person name="Watts T."/>
            <person name="Wilson D."/>
            <person name="Wilson R.K."/>
            <person name="Wing R.A."/>
            <person name="Wolfner M.F."/>
            <person name="Wong A."/>
            <person name="Wong G.K."/>
            <person name="Wu C.I."/>
            <person name="Wu G."/>
            <person name="Yamamoto D."/>
            <person name="Yang H.P."/>
            <person name="Yang S.P."/>
            <person name="Yorke J.A."/>
            <person name="Yoshida K."/>
            <person name="Zdobnov E."/>
            <person name="Zhang P."/>
            <person name="Zhang Y."/>
            <person name="Zimin A.V."/>
            <person name="Baldwin J."/>
            <person name="Abdouelleil A."/>
            <person name="Abdulkadir J."/>
            <person name="Abebe A."/>
            <person name="Abera B."/>
            <person name="Abreu J."/>
            <person name="Acer S.C."/>
            <person name="Aftuck L."/>
            <person name="Alexander A."/>
            <person name="An P."/>
            <person name="Anderson E."/>
            <person name="Anderson S."/>
            <person name="Arachi H."/>
            <person name="Azer M."/>
            <person name="Bachantsang P."/>
            <person name="Barry A."/>
            <person name="Bayul T."/>
            <person name="Berlin A."/>
            <person name="Bessette D."/>
            <person name="Bloom T."/>
            <person name="Blye J."/>
            <person name="Boguslavskiy L."/>
            <person name="Bonnet C."/>
            <person name="Boukhgalter B."/>
            <person name="Bourzgui I."/>
            <person name="Brown A."/>
            <person name="Cahill P."/>
            <person name="Channer S."/>
            <person name="Cheshatsang Y."/>
            <person name="Chuda L."/>
            <person name="Citroen M."/>
            <person name="Collymore A."/>
            <person name="Cooke P."/>
            <person name="Costello M."/>
            <person name="D'Aco K."/>
            <person name="Daza R."/>
            <person name="De Haan G."/>
            <person name="DeGray S."/>
            <person name="DeMaso C."/>
            <person name="Dhargay N."/>
            <person name="Dooley K."/>
            <person name="Dooley E."/>
            <person name="Doricent M."/>
            <person name="Dorje P."/>
            <person name="Dorjee K."/>
            <person name="Dupes A."/>
            <person name="Elong R."/>
            <person name="Falk J."/>
            <person name="Farina A."/>
            <person name="Faro S."/>
            <person name="Ferguson D."/>
            <person name="Fisher S."/>
            <person name="Foley C.D."/>
            <person name="Franke A."/>
            <person name="Friedrich D."/>
            <person name="Gadbois L."/>
            <person name="Gearin G."/>
            <person name="Gearin C.R."/>
            <person name="Giannoukos G."/>
            <person name="Goode T."/>
            <person name="Graham J."/>
            <person name="Grandbois E."/>
            <person name="Grewal S."/>
            <person name="Gyaltsen K."/>
            <person name="Hafez N."/>
            <person name="Hagos B."/>
            <person name="Hall J."/>
            <person name="Henson C."/>
            <person name="Hollinger A."/>
            <person name="Honan T."/>
            <person name="Huard M.D."/>
            <person name="Hughes L."/>
            <person name="Hurhula B."/>
            <person name="Husby M.E."/>
            <person name="Kamat A."/>
            <person name="Kanga B."/>
            <person name="Kashin S."/>
            <person name="Khazanovich D."/>
            <person name="Kisner P."/>
            <person name="Lance K."/>
            <person name="Lara M."/>
            <person name="Lee W."/>
            <person name="Lennon N."/>
            <person name="Letendre F."/>
            <person name="LeVine R."/>
            <person name="Lipovsky A."/>
            <person name="Liu X."/>
            <person name="Liu J."/>
            <person name="Liu S."/>
            <person name="Lokyitsang T."/>
            <person name="Lokyitsang Y."/>
            <person name="Lubonja R."/>
            <person name="Lui A."/>
            <person name="MacDonald P."/>
            <person name="Magnisalis V."/>
            <person name="Maru K."/>
            <person name="Matthews C."/>
            <person name="McCusker W."/>
            <person name="McDonough S."/>
            <person name="Mehta T."/>
            <person name="Meldrim J."/>
            <person name="Meneus L."/>
            <person name="Mihai O."/>
            <person name="Mihalev A."/>
            <person name="Mihova T."/>
            <person name="Mittelman R."/>
            <person name="Mlenga V."/>
            <person name="Montmayeur A."/>
            <person name="Mulrain L."/>
            <person name="Navidi A."/>
            <person name="Naylor J."/>
            <person name="Negash T."/>
            <person name="Nguyen T."/>
            <person name="Nguyen N."/>
            <person name="Nicol R."/>
            <person name="Norbu C."/>
            <person name="Norbu N."/>
            <person name="Novod N."/>
            <person name="O'Neill B."/>
            <person name="Osman S."/>
            <person name="Markiewicz E."/>
            <person name="Oyono O.L."/>
            <person name="Patti C."/>
            <person name="Phunkhang P."/>
            <person name="Pierre F."/>
            <person name="Priest M."/>
            <person name="Raghuraman S."/>
            <person name="Rege F."/>
            <person name="Reyes R."/>
            <person name="Rise C."/>
            <person name="Rogov P."/>
            <person name="Ross K."/>
            <person name="Ryan E."/>
            <person name="Settipalli S."/>
            <person name="Shea T."/>
            <person name="Sherpa N."/>
            <person name="Shi L."/>
            <person name="Shih D."/>
            <person name="Sparrow T."/>
            <person name="Spaulding J."/>
            <person name="Stalker J."/>
            <person name="Stange-Thomann N."/>
            <person name="Stavropoulos S."/>
            <person name="Stone C."/>
            <person name="Strader C."/>
            <person name="Tesfaye S."/>
            <person name="Thomson T."/>
            <person name="Thoulutsang Y."/>
            <person name="Thoulutsang D."/>
            <person name="Topham K."/>
            <person name="Topping I."/>
            <person name="Tsamla T."/>
            <person name="Vassiliev H."/>
            <person name="Vo A."/>
            <person name="Wangchuk T."/>
            <person name="Wangdi T."/>
            <person name="Weiand M."/>
            <person name="Wilkinson J."/>
            <person name="Wilson A."/>
            <person name="Yadav S."/>
            <person name="Young G."/>
            <person name="Yu Q."/>
            <person name="Zembek L."/>
            <person name="Zhong D."/>
            <person name="Zimmer A."/>
            <person name="Zwirko Z."/>
            <person name="Jaffe D.B."/>
            <person name="Alvarez P."/>
            <person name="Brockman W."/>
            <person name="Butler J."/>
            <person name="Chin C."/>
            <person name="Gnerre S."/>
            <person name="Grabherr M."/>
            <person name="Kleber M."/>
            <person name="Mauceli E."/>
            <person name="MacCallum I."/>
        </authorList>
    </citation>
    <scope>NUCLEOTIDE SEQUENCE [LARGE SCALE GENOMIC DNA]</scope>
    <source>
        <strain evidence="5">Tucson 15287-2541.00</strain>
    </source>
</reference>
<proteinExistence type="inferred from homology"/>
<evidence type="ECO:0000259" key="3">
    <source>
        <dbReference type="PROSITE" id="PS50004"/>
    </source>
</evidence>
<dbReference type="PROSITE" id="PS50004">
    <property type="entry name" value="C2"/>
    <property type="match status" value="1"/>
</dbReference>
<name>B4JYV0_DROGR</name>
<dbReference type="OMA" id="KCHEPEV"/>
<evidence type="ECO:0000256" key="1">
    <source>
        <dbReference type="ARBA" id="ARBA00005823"/>
    </source>
</evidence>
<dbReference type="Pfam" id="PF00168">
    <property type="entry name" value="C2"/>
    <property type="match status" value="1"/>
</dbReference>
<dbReference type="PANTHER" id="PTHR45999:SF2">
    <property type="entry name" value="PROTEIN UNC-13 HOMOLOG 4B"/>
    <property type="match status" value="1"/>
</dbReference>
<evidence type="ECO:0000313" key="5">
    <source>
        <dbReference type="Proteomes" id="UP000001070"/>
    </source>
</evidence>
<dbReference type="InterPro" id="IPR000008">
    <property type="entry name" value="C2_dom"/>
</dbReference>
<dbReference type="HOGENOM" id="CLU_1887951_0_0_1"/>
<organism evidence="5">
    <name type="scientific">Drosophila grimshawi</name>
    <name type="common">Hawaiian fruit fly</name>
    <name type="synonym">Idiomyia grimshawi</name>
    <dbReference type="NCBI Taxonomy" id="7222"/>
    <lineage>
        <taxon>Eukaryota</taxon>
        <taxon>Metazoa</taxon>
        <taxon>Ecdysozoa</taxon>
        <taxon>Arthropoda</taxon>
        <taxon>Hexapoda</taxon>
        <taxon>Insecta</taxon>
        <taxon>Pterygota</taxon>
        <taxon>Neoptera</taxon>
        <taxon>Endopterygota</taxon>
        <taxon>Diptera</taxon>
        <taxon>Brachycera</taxon>
        <taxon>Muscomorpha</taxon>
        <taxon>Ephydroidea</taxon>
        <taxon>Drosophilidae</taxon>
        <taxon>Drosophila</taxon>
        <taxon>Hawaiian Drosophila</taxon>
    </lineage>
</organism>
<dbReference type="PhylomeDB" id="B4JYV0"/>
<evidence type="ECO:0000256" key="2">
    <source>
        <dbReference type="ARBA" id="ARBA00022483"/>
    </source>
</evidence>
<dbReference type="InParanoid" id="B4JYV0"/>
<feature type="domain" description="C2" evidence="3">
    <location>
        <begin position="1"/>
        <end position="97"/>
    </location>
</feature>
<dbReference type="AlphaFoldDB" id="B4JYV0"/>
<dbReference type="eggNOG" id="KOG1328">
    <property type="taxonomic scope" value="Eukaryota"/>
</dbReference>
<dbReference type="OrthoDB" id="67700at2759"/>
<gene>
    <name evidence="4" type="primary">Dgri\GH22370</name>
    <name evidence="4" type="ORF">Dgri_GH22370</name>
</gene>
<sequence>MDKNGLCDSFVKVYMFPTGRFTGIAAVKTAVHNKNCFPLYDETFRFNLNAEQRQMKDSLIFFTIKDKDLFGMTSQYIAECYITFADITAYEGEQIVMNLCRPEYSDSLALRALEYRQGDKQAKDFLKKLKNKSYN</sequence>
<accession>B4JYV0</accession>
<dbReference type="SUPFAM" id="SSF49562">
    <property type="entry name" value="C2 domain (Calcium/lipid-binding domain, CaLB)"/>
    <property type="match status" value="1"/>
</dbReference>
<protein>
    <submittedName>
        <fullName evidence="4">GH22370</fullName>
    </submittedName>
</protein>
<dbReference type="InterPro" id="IPR035892">
    <property type="entry name" value="C2_domain_sf"/>
</dbReference>